<dbReference type="EMBL" id="CP031320">
    <property type="protein sequence ID" value="AXK34472.1"/>
    <property type="molecule type" value="Genomic_DNA"/>
</dbReference>
<keyword evidence="2" id="KW-1185">Reference proteome</keyword>
<gene>
    <name evidence="1" type="ORF">DVA86_19315</name>
</gene>
<protein>
    <submittedName>
        <fullName evidence="1">Uncharacterized protein</fullName>
    </submittedName>
</protein>
<proteinExistence type="predicted"/>
<dbReference type="AlphaFoldDB" id="A0A345XS56"/>
<evidence type="ECO:0000313" key="2">
    <source>
        <dbReference type="Proteomes" id="UP000254425"/>
    </source>
</evidence>
<dbReference type="KEGG" id="sarm:DVA86_19315"/>
<dbReference type="Proteomes" id="UP000254425">
    <property type="component" value="Chromosome"/>
</dbReference>
<sequence length="108" mass="11753">MGWVRVSMQPSRPSEVYVRARCFVLHCPNVPVATDNPAAETGGIRPSARPAAPRATGCYQLDFRLSSHIFMMIYGSRHPSTPATSFRAARHTLPSHHGSSLSSSASLF</sequence>
<organism evidence="1 2">
    <name type="scientific">Streptomyces armeniacus</name>
    <dbReference type="NCBI Taxonomy" id="83291"/>
    <lineage>
        <taxon>Bacteria</taxon>
        <taxon>Bacillati</taxon>
        <taxon>Actinomycetota</taxon>
        <taxon>Actinomycetes</taxon>
        <taxon>Kitasatosporales</taxon>
        <taxon>Streptomycetaceae</taxon>
        <taxon>Streptomyces</taxon>
    </lineage>
</organism>
<evidence type="ECO:0000313" key="1">
    <source>
        <dbReference type="EMBL" id="AXK34472.1"/>
    </source>
</evidence>
<reference evidence="1 2" key="1">
    <citation type="submission" date="2018-07" db="EMBL/GenBank/DDBJ databases">
        <title>Draft genome of the type strain Streptomyces armeniacus ATCC 15676.</title>
        <authorList>
            <person name="Labana P."/>
            <person name="Gosse J.T."/>
            <person name="Boddy C.N."/>
        </authorList>
    </citation>
    <scope>NUCLEOTIDE SEQUENCE [LARGE SCALE GENOMIC DNA]</scope>
    <source>
        <strain evidence="1 2">ATCC 15676</strain>
    </source>
</reference>
<name>A0A345XS56_9ACTN</name>
<accession>A0A345XS56</accession>